<name>A0A0L8GAY4_OCTBM</name>
<dbReference type="GO" id="GO:0005886">
    <property type="term" value="C:plasma membrane"/>
    <property type="evidence" value="ECO:0007669"/>
    <property type="project" value="UniProtKB-SubCell"/>
</dbReference>
<keyword evidence="3" id="KW-0472">Membrane</keyword>
<reference evidence="10" key="1">
    <citation type="submission" date="2015-07" db="EMBL/GenBank/DDBJ databases">
        <title>MeaNS - Measles Nucleotide Surveillance Program.</title>
        <authorList>
            <person name="Tran T."/>
            <person name="Druce J."/>
        </authorList>
    </citation>
    <scope>NUCLEOTIDE SEQUENCE</scope>
    <source>
        <strain evidence="10">UCB-OBI-ISO-001</strain>
        <tissue evidence="10">Gonad</tissue>
    </source>
</reference>
<dbReference type="AlphaFoldDB" id="A0A0L8GAY4"/>
<keyword evidence="4" id="KW-0732">Signal</keyword>
<evidence type="ECO:0000313" key="10">
    <source>
        <dbReference type="EMBL" id="KOF74088.1"/>
    </source>
</evidence>
<feature type="domain" description="GPR158/179 extracellular" evidence="9">
    <location>
        <begin position="283"/>
        <end position="385"/>
    </location>
</feature>
<dbReference type="EMBL" id="KQ422866">
    <property type="protein sequence ID" value="KOF74088.1"/>
    <property type="molecule type" value="Genomic_DNA"/>
</dbReference>
<keyword evidence="8" id="KW-0807">Transducer</keyword>
<evidence type="ECO:0000256" key="5">
    <source>
        <dbReference type="ARBA" id="ARBA00023040"/>
    </source>
</evidence>
<dbReference type="OMA" id="PNWMTNL"/>
<dbReference type="Pfam" id="PF22572">
    <property type="entry name" value="GPR158_179_EC"/>
    <property type="match status" value="2"/>
</dbReference>
<evidence type="ECO:0000259" key="9">
    <source>
        <dbReference type="Pfam" id="PF22572"/>
    </source>
</evidence>
<keyword evidence="7" id="KW-0325">Glycoprotein</keyword>
<organism evidence="10">
    <name type="scientific">Octopus bimaculoides</name>
    <name type="common">California two-spotted octopus</name>
    <dbReference type="NCBI Taxonomy" id="37653"/>
    <lineage>
        <taxon>Eukaryota</taxon>
        <taxon>Metazoa</taxon>
        <taxon>Spiralia</taxon>
        <taxon>Lophotrochozoa</taxon>
        <taxon>Mollusca</taxon>
        <taxon>Cephalopoda</taxon>
        <taxon>Coleoidea</taxon>
        <taxon>Octopodiformes</taxon>
        <taxon>Octopoda</taxon>
        <taxon>Incirrata</taxon>
        <taxon>Octopodidae</taxon>
        <taxon>Octopus</taxon>
    </lineage>
</organism>
<dbReference type="KEGG" id="obi:106878076"/>
<sequence length="821" mass="94932">MSIRYKFFGSASLLTLYSLLLIIGTIRLSQSSLWDWQKEDKFDHLDSYMKRITKENCHSKQKADLLLRQDSVSQIPRYNQLLSKVFYRNRTGLVHLHNLALNRAYFHSFILQRFNRSKDFVNLPGWLYLYMSVTANVNSHPNLVNGSSIFFDNNCHYPNWMRFLPFNKTLPLFAPSAWRYDDTRDSENFLREPTLRSTKVVDMGTGPNNYTKRWSKTNIWYSLWDMPDVYSAKDSLIKYKYAVGIKYSSRPGQFDSEHFHISVFFGPSVPGQHSKNEILPVKFTQPYFDCGKSNEWIVSAVSPVIDFMPRYSRLTHMRRPRIVALVTMDTYFRKIDFNACPISIGNPLPNYLAGIDRCKPTTKCKHVSGYGFKRGGYKCVCKQGYKYPSQIKPPFQGSIIEQATQEEYEYGFTCTSIQRRKVHLGKHYNTTMYRQQQSTLNIKRNIKRSTSRHRRNAYDKNNAVKIRTLMKKMGDVNKINCHKQPPSSLSLSGSVIYGAETQFESQARTALRLAHFLSSFLQNNEYNVNFGILKGGQQLQEDHMFAEVLSNVMSDHKILSSAVFFDSYQFIGANGTEKALFGPWAYRNNHGFWAIDAAGLKESYLNTPGFMTAKERFRSNISELKEFHIKAFVRSDRNGTSQKHFKYSDLVYKAPTFKSGQWSGPTYRCDGRIDKWVITYIVPFFSRNIYLSSVKFTGIVLVDIDLKFLDINQCQQPFYIANAFKNTALCPPSTKCSPLTGFGFSLGNYACKCKQGYEYPFEDGQTWFEGVSLELEWSKKMRAEPNRLHLLHCRVAAGPNVKMSPLLLILMITTNWIIIAF</sequence>
<keyword evidence="6" id="KW-0675">Receptor</keyword>
<accession>A0A0L8GAY4</accession>
<dbReference type="STRING" id="37653.A0A0L8GAY4"/>
<dbReference type="InterPro" id="IPR054714">
    <property type="entry name" value="GPR158_179_extracellular"/>
</dbReference>
<protein>
    <recommendedName>
        <fullName evidence="9">GPR158/179 extracellular domain-containing protein</fullName>
    </recommendedName>
</protein>
<dbReference type="OrthoDB" id="9970547at2759"/>
<evidence type="ECO:0000256" key="6">
    <source>
        <dbReference type="ARBA" id="ARBA00023170"/>
    </source>
</evidence>
<dbReference type="GO" id="GO:0004930">
    <property type="term" value="F:G protein-coupled receptor activity"/>
    <property type="evidence" value="ECO:0007669"/>
    <property type="project" value="UniProtKB-KW"/>
</dbReference>
<evidence type="ECO:0000256" key="2">
    <source>
        <dbReference type="ARBA" id="ARBA00007242"/>
    </source>
</evidence>
<evidence type="ECO:0000256" key="1">
    <source>
        <dbReference type="ARBA" id="ARBA00004651"/>
    </source>
</evidence>
<evidence type="ECO:0000256" key="4">
    <source>
        <dbReference type="ARBA" id="ARBA00022729"/>
    </source>
</evidence>
<evidence type="ECO:0000256" key="8">
    <source>
        <dbReference type="ARBA" id="ARBA00023224"/>
    </source>
</evidence>
<comment type="similarity">
    <text evidence="2">Belongs to the G-protein coupled receptor 3 family.</text>
</comment>
<evidence type="ECO:0000256" key="3">
    <source>
        <dbReference type="ARBA" id="ARBA00022475"/>
    </source>
</evidence>
<keyword evidence="3" id="KW-1003">Cell membrane</keyword>
<gene>
    <name evidence="10" type="ORF">OCBIM_22036828mg</name>
</gene>
<dbReference type="PANTHER" id="PTHR32546">
    <property type="entry name" value="G-PROTEIN COUPLED RECEPTOR 158-RELATED"/>
    <property type="match status" value="1"/>
</dbReference>
<keyword evidence="5" id="KW-0297">G-protein coupled receptor</keyword>
<feature type="domain" description="GPR158/179 extracellular" evidence="9">
    <location>
        <begin position="661"/>
        <end position="757"/>
    </location>
</feature>
<evidence type="ECO:0000256" key="7">
    <source>
        <dbReference type="ARBA" id="ARBA00023180"/>
    </source>
</evidence>
<comment type="subcellular location">
    <subcellularLocation>
        <location evidence="1">Cell membrane</location>
        <topology evidence="1">Multi-pass membrane protein</topology>
    </subcellularLocation>
</comment>
<dbReference type="InterPro" id="IPR043458">
    <property type="entry name" value="GPR158/179"/>
</dbReference>
<dbReference type="PANTHER" id="PTHR32546:SF25">
    <property type="entry name" value="MIP05539P"/>
    <property type="match status" value="1"/>
</dbReference>
<dbReference type="Gene3D" id="3.30.450.20">
    <property type="entry name" value="PAS domain"/>
    <property type="match status" value="1"/>
</dbReference>
<proteinExistence type="inferred from homology"/>